<accession>A0A9D7FMX7</accession>
<evidence type="ECO:0000256" key="3">
    <source>
        <dbReference type="ARBA" id="ARBA00022679"/>
    </source>
</evidence>
<dbReference type="EC" id="2.6.1.16" evidence="2"/>
<dbReference type="InterPro" id="IPR013651">
    <property type="entry name" value="ATP-grasp_RimK-type"/>
</dbReference>
<dbReference type="CDD" id="cd00352">
    <property type="entry name" value="Gn_AT_II"/>
    <property type="match status" value="1"/>
</dbReference>
<dbReference type="InterPro" id="IPR017932">
    <property type="entry name" value="GATase_2_dom"/>
</dbReference>
<feature type="domain" description="Glutamine amidotransferase type-2" evidence="5">
    <location>
        <begin position="2"/>
        <end position="222"/>
    </location>
</feature>
<dbReference type="AlphaFoldDB" id="A0A9D7FMX7"/>
<protein>
    <recommendedName>
        <fullName evidence="2">glutamine--fructose-6-phosphate transaminase (isomerizing)</fullName>
        <ecNumber evidence="2">2.6.1.16</ecNumber>
    </recommendedName>
</protein>
<name>A0A9D7FMX7_9RHOO</name>
<dbReference type="PANTHER" id="PTHR10937">
    <property type="entry name" value="GLUCOSAMINE--FRUCTOSE-6-PHOSPHATE AMINOTRANSFERASE, ISOMERIZING"/>
    <property type="match status" value="1"/>
</dbReference>
<keyword evidence="4" id="KW-0315">Glutamine amidotransferase</keyword>
<evidence type="ECO:0000313" key="7">
    <source>
        <dbReference type="Proteomes" id="UP000886602"/>
    </source>
</evidence>
<dbReference type="Pfam" id="PF08443">
    <property type="entry name" value="RimK"/>
    <property type="match status" value="1"/>
</dbReference>
<evidence type="ECO:0000313" key="6">
    <source>
        <dbReference type="EMBL" id="MBK7424751.1"/>
    </source>
</evidence>
<dbReference type="SUPFAM" id="SSF56235">
    <property type="entry name" value="N-terminal nucleophile aminohydrolases (Ntn hydrolases)"/>
    <property type="match status" value="1"/>
</dbReference>
<evidence type="ECO:0000256" key="4">
    <source>
        <dbReference type="ARBA" id="ARBA00022962"/>
    </source>
</evidence>
<dbReference type="InterPro" id="IPR029055">
    <property type="entry name" value="Ntn_hydrolases_N"/>
</dbReference>
<comment type="caution">
    <text evidence="6">The sequence shown here is derived from an EMBL/GenBank/DDBJ whole genome shotgun (WGS) entry which is preliminary data.</text>
</comment>
<gene>
    <name evidence="6" type="ORF">IPJ48_17645</name>
</gene>
<sequence>MCGIIGIIAKQPNGFFQPHIEIFKQMLYANAVRGTDATGAFGVNKYGNIDIIKAAQDANTFINDEEFDAFCKKGYNSYHFMIGHNRKATHGEKDSKSAHPFWDKDNKICLIHNGMISNYKSFCSEATVDSAAITNELANREDPYEIFSEIEGSYAMIWYDVEKKRLNFMRNSLRPLYVSETNDCFIISSEDSLAYWIAKRNNQTIKSTCHFEEMVPYYINMEDKILYKTEKVELKKKIFLPATQQQPGTNSYGTTTQGINDTKETHYFSTDDFKTPQDALDKIKSTDSLLCTIDSYEETPNRKGYKVTLNMINVDVPFIVCEMYMKKALFDSFEFSTVIEATVMSLCLTENKVKIFLKNPIEIKNFQISMNDVIIEENMWLSDKFPLECDVCSINVKYADLPKSSVWISDQSVTALVCPDCTGERNMIKRVIIVPYRMASKSAKALKEGLVAAGVRCFRKITSFKTYPTDLFIYYGSNQLLYKDHPHVLNRNRFAANNKLKSFQKFKENNLSTVEWTTDPDVAKTWPLVVARATLTGHSGQGITIWNPSNKDEPVPTAQLYTKYVKKTYECRVHVFNGEVIDAQIKRKLKEYDGEIDTSVRNHTTGWVYCRDNFKVPDEAKVLSLSAIKALHLDFGAVDLIYNKHYNQFYLLEVNTAPGLEGTTLNNYIKAIKNAITSR</sequence>
<reference evidence="6" key="1">
    <citation type="submission" date="2020-10" db="EMBL/GenBank/DDBJ databases">
        <title>Connecting structure to function with the recovery of over 1000 high-quality activated sludge metagenome-assembled genomes encoding full-length rRNA genes using long-read sequencing.</title>
        <authorList>
            <person name="Singleton C.M."/>
            <person name="Petriglieri F."/>
            <person name="Kristensen J.M."/>
            <person name="Kirkegaard R.H."/>
            <person name="Michaelsen T.Y."/>
            <person name="Andersen M.H."/>
            <person name="Karst S.M."/>
            <person name="Dueholm M.S."/>
            <person name="Nielsen P.H."/>
            <person name="Albertsen M."/>
        </authorList>
    </citation>
    <scope>NUCLEOTIDE SEQUENCE</scope>
    <source>
        <strain evidence="6">EsbW_18-Q3-R4-48_MAXAC.044</strain>
    </source>
</reference>
<organism evidence="6 7">
    <name type="scientific">Candidatus Propionivibrio dominans</name>
    <dbReference type="NCBI Taxonomy" id="2954373"/>
    <lineage>
        <taxon>Bacteria</taxon>
        <taxon>Pseudomonadati</taxon>
        <taxon>Pseudomonadota</taxon>
        <taxon>Betaproteobacteria</taxon>
        <taxon>Rhodocyclales</taxon>
        <taxon>Rhodocyclaceae</taxon>
        <taxon>Propionivibrio</taxon>
    </lineage>
</organism>
<evidence type="ECO:0000256" key="1">
    <source>
        <dbReference type="ARBA" id="ARBA00001031"/>
    </source>
</evidence>
<dbReference type="GO" id="GO:0004360">
    <property type="term" value="F:glutamine-fructose-6-phosphate transaminase (isomerizing) activity"/>
    <property type="evidence" value="ECO:0007669"/>
    <property type="project" value="UniProtKB-EC"/>
</dbReference>
<dbReference type="EMBL" id="JADJNC010000046">
    <property type="protein sequence ID" value="MBK7424751.1"/>
    <property type="molecule type" value="Genomic_DNA"/>
</dbReference>
<keyword evidence="3" id="KW-0808">Transferase</keyword>
<dbReference type="SUPFAM" id="SSF56059">
    <property type="entry name" value="Glutathione synthetase ATP-binding domain-like"/>
    <property type="match status" value="1"/>
</dbReference>
<dbReference type="Pfam" id="PF13522">
    <property type="entry name" value="GATase_6"/>
    <property type="match status" value="1"/>
</dbReference>
<evidence type="ECO:0000256" key="2">
    <source>
        <dbReference type="ARBA" id="ARBA00012916"/>
    </source>
</evidence>
<dbReference type="Gene3D" id="3.60.20.10">
    <property type="entry name" value="Glutamine Phosphoribosylpyrophosphate, subunit 1, domain 1"/>
    <property type="match status" value="1"/>
</dbReference>
<dbReference type="PROSITE" id="PS51278">
    <property type="entry name" value="GATASE_TYPE_2"/>
    <property type="match status" value="1"/>
</dbReference>
<dbReference type="Gene3D" id="3.30.470.20">
    <property type="entry name" value="ATP-grasp fold, B domain"/>
    <property type="match status" value="1"/>
</dbReference>
<dbReference type="Proteomes" id="UP000886602">
    <property type="component" value="Unassembled WGS sequence"/>
</dbReference>
<proteinExistence type="predicted"/>
<comment type="catalytic activity">
    <reaction evidence="1">
        <text>D-fructose 6-phosphate + L-glutamine = D-glucosamine 6-phosphate + L-glutamate</text>
        <dbReference type="Rhea" id="RHEA:13237"/>
        <dbReference type="ChEBI" id="CHEBI:29985"/>
        <dbReference type="ChEBI" id="CHEBI:58359"/>
        <dbReference type="ChEBI" id="CHEBI:58725"/>
        <dbReference type="ChEBI" id="CHEBI:61527"/>
        <dbReference type="EC" id="2.6.1.16"/>
    </reaction>
</comment>
<evidence type="ECO:0000259" key="5">
    <source>
        <dbReference type="PROSITE" id="PS51278"/>
    </source>
</evidence>